<keyword evidence="1" id="KW-0732">Signal</keyword>
<comment type="caution">
    <text evidence="2">The sequence shown here is derived from an EMBL/GenBank/DDBJ whole genome shotgun (WGS) entry which is preliminary data.</text>
</comment>
<gene>
    <name evidence="2" type="ORF">PROFUN_09661</name>
</gene>
<dbReference type="AlphaFoldDB" id="A0A2P6NGI4"/>
<evidence type="ECO:0000313" key="2">
    <source>
        <dbReference type="EMBL" id="PRP83065.1"/>
    </source>
</evidence>
<feature type="signal peptide" evidence="1">
    <location>
        <begin position="1"/>
        <end position="27"/>
    </location>
</feature>
<dbReference type="InParanoid" id="A0A2P6NGI4"/>
<proteinExistence type="predicted"/>
<sequence length="218" mass="23838">MHERLNFALSPFLIFLLSLACLHAVHGGLIDDILSQRRLCITAGYSSTVKLRTNTATHIAVDMPDRNLHSHLVGILGRTLDAAHIMSRVHDTTTFISATSDRNTSVTIDALAQADITIFPQGLGAVSLLPTANIVDLCAKVALRISVTDEALVTATLITPVLDWSSEDGEVKLIHVDENKKMTFIPCAWDSTTRRITAQLYKKKFAGIYIFVGVKLSI</sequence>
<organism evidence="2 3">
    <name type="scientific">Planoprotostelium fungivorum</name>
    <dbReference type="NCBI Taxonomy" id="1890364"/>
    <lineage>
        <taxon>Eukaryota</taxon>
        <taxon>Amoebozoa</taxon>
        <taxon>Evosea</taxon>
        <taxon>Variosea</taxon>
        <taxon>Cavosteliida</taxon>
        <taxon>Cavosteliaceae</taxon>
        <taxon>Planoprotostelium</taxon>
    </lineage>
</organism>
<dbReference type="PROSITE" id="PS51257">
    <property type="entry name" value="PROKAR_LIPOPROTEIN"/>
    <property type="match status" value="1"/>
</dbReference>
<accession>A0A2P6NGI4</accession>
<evidence type="ECO:0000256" key="1">
    <source>
        <dbReference type="SAM" id="SignalP"/>
    </source>
</evidence>
<feature type="chain" id="PRO_5015159235" evidence="1">
    <location>
        <begin position="28"/>
        <end position="218"/>
    </location>
</feature>
<dbReference type="Proteomes" id="UP000241769">
    <property type="component" value="Unassembled WGS sequence"/>
</dbReference>
<keyword evidence="3" id="KW-1185">Reference proteome</keyword>
<reference evidence="2 3" key="1">
    <citation type="journal article" date="2018" name="Genome Biol. Evol.">
        <title>Multiple Roots of Fruiting Body Formation in Amoebozoa.</title>
        <authorList>
            <person name="Hillmann F."/>
            <person name="Forbes G."/>
            <person name="Novohradska S."/>
            <person name="Ferling I."/>
            <person name="Riege K."/>
            <person name="Groth M."/>
            <person name="Westermann M."/>
            <person name="Marz M."/>
            <person name="Spaller T."/>
            <person name="Winckler T."/>
            <person name="Schaap P."/>
            <person name="Glockner G."/>
        </authorList>
    </citation>
    <scope>NUCLEOTIDE SEQUENCE [LARGE SCALE GENOMIC DNA]</scope>
    <source>
        <strain evidence="2 3">Jena</strain>
    </source>
</reference>
<protein>
    <submittedName>
        <fullName evidence="2">Uncharacterized protein</fullName>
    </submittedName>
</protein>
<dbReference type="EMBL" id="MDYQ01000090">
    <property type="protein sequence ID" value="PRP83065.1"/>
    <property type="molecule type" value="Genomic_DNA"/>
</dbReference>
<name>A0A2P6NGI4_9EUKA</name>
<evidence type="ECO:0000313" key="3">
    <source>
        <dbReference type="Proteomes" id="UP000241769"/>
    </source>
</evidence>